<reference evidence="2 3" key="1">
    <citation type="submission" date="2023-07" db="EMBL/GenBank/DDBJ databases">
        <title>Sorghum-associated microbial communities from plants grown in Nebraska, USA.</title>
        <authorList>
            <person name="Schachtman D."/>
        </authorList>
    </citation>
    <scope>NUCLEOTIDE SEQUENCE [LARGE SCALE GENOMIC DNA]</scope>
    <source>
        <strain evidence="2 3">DS2154</strain>
    </source>
</reference>
<dbReference type="Proteomes" id="UP001262754">
    <property type="component" value="Unassembled WGS sequence"/>
</dbReference>
<dbReference type="RefSeq" id="WP_310032506.1">
    <property type="nucleotide sequence ID" value="NZ_JAVDRL010000008.1"/>
</dbReference>
<proteinExistence type="predicted"/>
<dbReference type="EMBL" id="JAVDRL010000008">
    <property type="protein sequence ID" value="MDR6532115.1"/>
    <property type="molecule type" value="Genomic_DNA"/>
</dbReference>
<keyword evidence="1" id="KW-0812">Transmembrane</keyword>
<accession>A0ABU1N115</accession>
<feature type="transmembrane region" description="Helical" evidence="1">
    <location>
        <begin position="6"/>
        <end position="31"/>
    </location>
</feature>
<evidence type="ECO:0000256" key="1">
    <source>
        <dbReference type="SAM" id="Phobius"/>
    </source>
</evidence>
<evidence type="ECO:0000313" key="3">
    <source>
        <dbReference type="Proteomes" id="UP001262754"/>
    </source>
</evidence>
<keyword evidence="1" id="KW-1133">Transmembrane helix</keyword>
<keyword evidence="1" id="KW-0472">Membrane</keyword>
<comment type="caution">
    <text evidence="2">The sequence shown here is derived from an EMBL/GenBank/DDBJ whole genome shotgun (WGS) entry which is preliminary data.</text>
</comment>
<keyword evidence="3" id="KW-1185">Reference proteome</keyword>
<sequence>MGLGFAIIFFAVVSAVLFGLTALLSLAVWLLTGRKHRRLAPWLIAMPVLAGVAPVLLLVGGLVWRNFAPPAARFERVFDVKPSPRVRDLRTAGSGTSDAEEVYLAFTTDQTDEAWLVGPPFAKVPPPIEGQDLVPMPAETPPAWWTAGRCANRTVHRARNLRQWDDVVVTHCHDDGRTYVQARWVD</sequence>
<feature type="transmembrane region" description="Helical" evidence="1">
    <location>
        <begin position="43"/>
        <end position="64"/>
    </location>
</feature>
<protein>
    <submittedName>
        <fullName evidence="2">Uncharacterized protein</fullName>
    </submittedName>
</protein>
<evidence type="ECO:0000313" key="2">
    <source>
        <dbReference type="EMBL" id="MDR6532115.1"/>
    </source>
</evidence>
<organism evidence="2 3">
    <name type="scientific">Caulobacter rhizosphaerae</name>
    <dbReference type="NCBI Taxonomy" id="2010972"/>
    <lineage>
        <taxon>Bacteria</taxon>
        <taxon>Pseudomonadati</taxon>
        <taxon>Pseudomonadota</taxon>
        <taxon>Alphaproteobacteria</taxon>
        <taxon>Caulobacterales</taxon>
        <taxon>Caulobacteraceae</taxon>
        <taxon>Caulobacter</taxon>
    </lineage>
</organism>
<name>A0ABU1N115_9CAUL</name>
<gene>
    <name evidence="2" type="ORF">J2800_002871</name>
</gene>